<proteinExistence type="inferred from homology"/>
<evidence type="ECO:0000256" key="2">
    <source>
        <dbReference type="SAM" id="MobiDB-lite"/>
    </source>
</evidence>
<evidence type="ECO:0000313" key="4">
    <source>
        <dbReference type="Proteomes" id="UP000537326"/>
    </source>
</evidence>
<dbReference type="Gene3D" id="3.30.70.1880">
    <property type="entry name" value="Protein of unknown function DUF881"/>
    <property type="match status" value="1"/>
</dbReference>
<dbReference type="GO" id="GO:0005886">
    <property type="term" value="C:plasma membrane"/>
    <property type="evidence" value="ECO:0007669"/>
    <property type="project" value="TreeGrafter"/>
</dbReference>
<dbReference type="AlphaFoldDB" id="A0A7Y9YDU5"/>
<dbReference type="PANTHER" id="PTHR37313">
    <property type="entry name" value="UPF0749 PROTEIN RV1825"/>
    <property type="match status" value="1"/>
</dbReference>
<dbReference type="InterPro" id="IPR010273">
    <property type="entry name" value="DUF881"/>
</dbReference>
<evidence type="ECO:0000313" key="3">
    <source>
        <dbReference type="EMBL" id="NYI10378.1"/>
    </source>
</evidence>
<dbReference type="EMBL" id="JACBZI010000001">
    <property type="protein sequence ID" value="NYI10378.1"/>
    <property type="molecule type" value="Genomic_DNA"/>
</dbReference>
<gene>
    <name evidence="3" type="ORF">BKA05_001893</name>
</gene>
<evidence type="ECO:0000256" key="1">
    <source>
        <dbReference type="ARBA" id="ARBA00009108"/>
    </source>
</evidence>
<name>A0A7Y9YDU5_9ACTN</name>
<comment type="similarity">
    <text evidence="1">Belongs to the UPF0749 family.</text>
</comment>
<dbReference type="Proteomes" id="UP000537326">
    <property type="component" value="Unassembled WGS sequence"/>
</dbReference>
<feature type="region of interest" description="Disordered" evidence="2">
    <location>
        <begin position="1"/>
        <end position="29"/>
    </location>
</feature>
<feature type="compositionally biased region" description="Basic and acidic residues" evidence="2">
    <location>
        <begin position="1"/>
        <end position="12"/>
    </location>
</feature>
<dbReference type="RefSeq" id="WP_343045589.1">
    <property type="nucleotide sequence ID" value="NZ_BAAAPP010000003.1"/>
</dbReference>
<sequence length="265" mass="28039">MSRPLMSEHEQPVEQQPPPPAPAGEEDTGRRRLRQALLHPGRSQVVVAVLLAVVAFAAIVQVQTAEDDATYAGYREQDLVNVLSGLAGASRRARAEITRLEEARDELVSDTNAERVALQQATNEADTLSVLAGLVPVTGPGIRITITEVTGRVRADTMLNMVQGLRIASAEAMQLNGQVRLVAQSSFTSAEGGLVVDGELLSSPYVVDVIGDPSALAGAMSILEGPRVDLAEDGAEVEVTTLASLDIESVRAAVEPEYAQPEDAQ</sequence>
<reference evidence="3 4" key="1">
    <citation type="submission" date="2020-07" db="EMBL/GenBank/DDBJ databases">
        <title>Sequencing the genomes of 1000 actinobacteria strains.</title>
        <authorList>
            <person name="Klenk H.-P."/>
        </authorList>
    </citation>
    <scope>NUCLEOTIDE SEQUENCE [LARGE SCALE GENOMIC DNA]</scope>
    <source>
        <strain evidence="3 4">DSM 18248</strain>
    </source>
</reference>
<organism evidence="3 4">
    <name type="scientific">Nocardioides marinus</name>
    <dbReference type="NCBI Taxonomy" id="374514"/>
    <lineage>
        <taxon>Bacteria</taxon>
        <taxon>Bacillati</taxon>
        <taxon>Actinomycetota</taxon>
        <taxon>Actinomycetes</taxon>
        <taxon>Propionibacteriales</taxon>
        <taxon>Nocardioidaceae</taxon>
        <taxon>Nocardioides</taxon>
    </lineage>
</organism>
<protein>
    <submittedName>
        <fullName evidence="3">Uncharacterized protein YlxW (UPF0749 family)</fullName>
    </submittedName>
</protein>
<dbReference type="Pfam" id="PF05949">
    <property type="entry name" value="DUF881"/>
    <property type="match status" value="1"/>
</dbReference>
<keyword evidence="4" id="KW-1185">Reference proteome</keyword>
<comment type="caution">
    <text evidence="3">The sequence shown here is derived from an EMBL/GenBank/DDBJ whole genome shotgun (WGS) entry which is preliminary data.</text>
</comment>
<accession>A0A7Y9YDU5</accession>
<dbReference type="PANTHER" id="PTHR37313:SF2">
    <property type="entry name" value="UPF0749 PROTEIN YLXX"/>
    <property type="match status" value="1"/>
</dbReference>